<dbReference type="EMBL" id="LR633967">
    <property type="protein sequence ID" value="VUX56327.1"/>
    <property type="molecule type" value="Genomic_DNA"/>
</dbReference>
<gene>
    <name evidence="3" type="ORF">JTBM06_V1_620001</name>
</gene>
<dbReference type="InterPro" id="IPR006680">
    <property type="entry name" value="Amidohydro-rel"/>
</dbReference>
<dbReference type="GO" id="GO:0016831">
    <property type="term" value="F:carboxy-lyase activity"/>
    <property type="evidence" value="ECO:0007669"/>
    <property type="project" value="InterPro"/>
</dbReference>
<dbReference type="PANTHER" id="PTHR21240">
    <property type="entry name" value="2-AMINO-3-CARBOXYLMUCONATE-6-SEMIALDEHYDE DECARBOXYLASE"/>
    <property type="match status" value="1"/>
</dbReference>
<dbReference type="SUPFAM" id="SSF51556">
    <property type="entry name" value="Metallo-dependent hydrolases"/>
    <property type="match status" value="1"/>
</dbReference>
<dbReference type="GO" id="GO:0005737">
    <property type="term" value="C:cytoplasm"/>
    <property type="evidence" value="ECO:0007669"/>
    <property type="project" value="TreeGrafter"/>
</dbReference>
<dbReference type="AlphaFoldDB" id="A0A7D9H5G1"/>
<name>A0A7D9H5G1_9GAMM</name>
<dbReference type="InterPro" id="IPR032466">
    <property type="entry name" value="Metal_Hydrolase"/>
</dbReference>
<sequence>MNLRNPLLILVLIHVLLAGPIQAQDKRQPVIDMHLHAFTTIDSDQRFCFPQPCTSPPSKVTDPDQLRPAALAEMEKYNVVLTVVSGERDEVLSWTEDESEKFVIGQVLWRPEDMAFSELKTLLETGQIQVLGELAFQYEGIPIDDPSVDPLLALAHELDVPVHVHVQGLGGSSDFPIHLGNPLRVGKVLRKYPGLRIYLENAGWPFLEEVTSLMYQYPSVYGDLSTLLHLTPRPVAYGYMKGLVDNGLSKRLMFGSDQMIWPEVIGENIEMIEAADFLSEEQKRDILYNNAARFLRLTDEQIEAHHQ</sequence>
<dbReference type="Gene3D" id="3.20.20.140">
    <property type="entry name" value="Metal-dependent hydrolases"/>
    <property type="match status" value="1"/>
</dbReference>
<evidence type="ECO:0000259" key="2">
    <source>
        <dbReference type="Pfam" id="PF04909"/>
    </source>
</evidence>
<accession>A0A7D9H5G1</accession>
<dbReference type="PANTHER" id="PTHR21240:SF28">
    <property type="entry name" value="ISO-OROTATE DECARBOXYLASE (EUROFUNG)"/>
    <property type="match status" value="1"/>
</dbReference>
<protein>
    <recommendedName>
        <fullName evidence="2">Amidohydrolase-related domain-containing protein</fullName>
    </recommendedName>
</protein>
<dbReference type="InterPro" id="IPR032465">
    <property type="entry name" value="ACMSD"/>
</dbReference>
<dbReference type="Pfam" id="PF04909">
    <property type="entry name" value="Amidohydro_2"/>
    <property type="match status" value="1"/>
</dbReference>
<dbReference type="GO" id="GO:0016787">
    <property type="term" value="F:hydrolase activity"/>
    <property type="evidence" value="ECO:0007669"/>
    <property type="project" value="InterPro"/>
</dbReference>
<evidence type="ECO:0000256" key="1">
    <source>
        <dbReference type="ARBA" id="ARBA00023239"/>
    </source>
</evidence>
<organism evidence="3">
    <name type="scientific">uncultured Woeseiaceae bacterium</name>
    <dbReference type="NCBI Taxonomy" id="1983305"/>
    <lineage>
        <taxon>Bacteria</taxon>
        <taxon>Pseudomonadati</taxon>
        <taxon>Pseudomonadota</taxon>
        <taxon>Gammaproteobacteria</taxon>
        <taxon>Woeseiales</taxon>
        <taxon>Woeseiaceae</taxon>
        <taxon>environmental samples</taxon>
    </lineage>
</organism>
<reference evidence="3" key="1">
    <citation type="submission" date="2019-07" db="EMBL/GenBank/DDBJ databases">
        <authorList>
            <person name="Weber M."/>
            <person name="Kostadinov I."/>
            <person name="Kostadinov D I."/>
        </authorList>
    </citation>
    <scope>NUCLEOTIDE SEQUENCE</scope>
    <source>
        <strain evidence="3">Gfbio:sag-sample-m06:053724c1-46a9-4a36-b237-ea2bf867836b</strain>
    </source>
</reference>
<feature type="domain" description="Amidohydrolase-related" evidence="2">
    <location>
        <begin position="31"/>
        <end position="297"/>
    </location>
</feature>
<dbReference type="GO" id="GO:0019748">
    <property type="term" value="P:secondary metabolic process"/>
    <property type="evidence" value="ECO:0007669"/>
    <property type="project" value="TreeGrafter"/>
</dbReference>
<evidence type="ECO:0000313" key="3">
    <source>
        <dbReference type="EMBL" id="VUX56327.1"/>
    </source>
</evidence>
<keyword evidence="1" id="KW-0456">Lyase</keyword>
<proteinExistence type="predicted"/>